<name>A0A2V0NMT6_9CHLO</name>
<comment type="cofactor">
    <cofactor evidence="1">
        <name>heme</name>
        <dbReference type="ChEBI" id="CHEBI:30413"/>
    </cofactor>
</comment>
<protein>
    <submittedName>
        <fullName evidence="4">Cytochrome P450</fullName>
    </submittedName>
</protein>
<comment type="caution">
    <text evidence="4">The sequence shown here is derived from an EMBL/GenBank/DDBJ whole genome shotgun (WGS) entry which is preliminary data.</text>
</comment>
<dbReference type="PROSITE" id="PS00086">
    <property type="entry name" value="CYTOCHROME_P450"/>
    <property type="match status" value="1"/>
</dbReference>
<dbReference type="PANTHER" id="PTHR24301:SF2">
    <property type="entry name" value="THROMBOXANE-A SYNTHASE"/>
    <property type="match status" value="1"/>
</dbReference>
<keyword evidence="1 2" id="KW-0408">Iron</keyword>
<evidence type="ECO:0000256" key="3">
    <source>
        <dbReference type="SAM" id="MobiDB-lite"/>
    </source>
</evidence>
<dbReference type="AlphaFoldDB" id="A0A2V0NMT6"/>
<keyword evidence="1 2" id="KW-0349">Heme</keyword>
<dbReference type="GO" id="GO:0020037">
    <property type="term" value="F:heme binding"/>
    <property type="evidence" value="ECO:0007669"/>
    <property type="project" value="InterPro"/>
</dbReference>
<comment type="similarity">
    <text evidence="2">Belongs to the cytochrome P450 family.</text>
</comment>
<dbReference type="Pfam" id="PF00067">
    <property type="entry name" value="p450"/>
    <property type="match status" value="2"/>
</dbReference>
<dbReference type="GO" id="GO:0005506">
    <property type="term" value="F:iron ion binding"/>
    <property type="evidence" value="ECO:0007669"/>
    <property type="project" value="InterPro"/>
</dbReference>
<dbReference type="PRINTS" id="PR00385">
    <property type="entry name" value="P450"/>
</dbReference>
<dbReference type="STRING" id="307507.A0A2V0NMT6"/>
<dbReference type="InterPro" id="IPR001128">
    <property type="entry name" value="Cyt_P450"/>
</dbReference>
<evidence type="ECO:0000313" key="5">
    <source>
        <dbReference type="Proteomes" id="UP000247498"/>
    </source>
</evidence>
<proteinExistence type="inferred from homology"/>
<dbReference type="EMBL" id="BDRX01000006">
    <property type="protein sequence ID" value="GBF88848.1"/>
    <property type="molecule type" value="Genomic_DNA"/>
</dbReference>
<dbReference type="InParanoid" id="A0A2V0NMT6"/>
<evidence type="ECO:0000256" key="1">
    <source>
        <dbReference type="PIRSR" id="PIRSR602401-1"/>
    </source>
</evidence>
<organism evidence="4 5">
    <name type="scientific">Raphidocelis subcapitata</name>
    <dbReference type="NCBI Taxonomy" id="307507"/>
    <lineage>
        <taxon>Eukaryota</taxon>
        <taxon>Viridiplantae</taxon>
        <taxon>Chlorophyta</taxon>
        <taxon>core chlorophytes</taxon>
        <taxon>Chlorophyceae</taxon>
        <taxon>CS clade</taxon>
        <taxon>Sphaeropleales</taxon>
        <taxon>Selenastraceae</taxon>
        <taxon>Raphidocelis</taxon>
    </lineage>
</organism>
<dbReference type="Proteomes" id="UP000247498">
    <property type="component" value="Unassembled WGS sequence"/>
</dbReference>
<reference evidence="4 5" key="1">
    <citation type="journal article" date="2018" name="Sci. Rep.">
        <title>Raphidocelis subcapitata (=Pseudokirchneriella subcapitata) provides an insight into genome evolution and environmental adaptations in the Sphaeropleales.</title>
        <authorList>
            <person name="Suzuki S."/>
            <person name="Yamaguchi H."/>
            <person name="Nakajima N."/>
            <person name="Kawachi M."/>
        </authorList>
    </citation>
    <scope>NUCLEOTIDE SEQUENCE [LARGE SCALE GENOMIC DNA]</scope>
    <source>
        <strain evidence="4 5">NIES-35</strain>
    </source>
</reference>
<dbReference type="OrthoDB" id="507451at2759"/>
<dbReference type="FunCoup" id="A0A2V0NMT6">
    <property type="interactions" value="129"/>
</dbReference>
<accession>A0A2V0NMT6</accession>
<feature type="region of interest" description="Disordered" evidence="3">
    <location>
        <begin position="304"/>
        <end position="344"/>
    </location>
</feature>
<dbReference type="InterPro" id="IPR002401">
    <property type="entry name" value="Cyt_P450_E_grp-I"/>
</dbReference>
<dbReference type="InterPro" id="IPR017972">
    <property type="entry name" value="Cyt_P450_CS"/>
</dbReference>
<evidence type="ECO:0000313" key="4">
    <source>
        <dbReference type="EMBL" id="GBF88848.1"/>
    </source>
</evidence>
<keyword evidence="2" id="KW-0560">Oxidoreductase</keyword>
<evidence type="ECO:0000256" key="2">
    <source>
        <dbReference type="RuleBase" id="RU000461"/>
    </source>
</evidence>
<feature type="compositionally biased region" description="Low complexity" evidence="3">
    <location>
        <begin position="304"/>
        <end position="316"/>
    </location>
</feature>
<dbReference type="GO" id="GO:0016705">
    <property type="term" value="F:oxidoreductase activity, acting on paired donors, with incorporation or reduction of molecular oxygen"/>
    <property type="evidence" value="ECO:0007669"/>
    <property type="project" value="InterPro"/>
</dbReference>
<dbReference type="PANTHER" id="PTHR24301">
    <property type="entry name" value="THROMBOXANE-A SYNTHASE"/>
    <property type="match status" value="1"/>
</dbReference>
<feature type="binding site" description="axial binding residue" evidence="1">
    <location>
        <position position="531"/>
    </location>
    <ligand>
        <name>heme</name>
        <dbReference type="ChEBI" id="CHEBI:30413"/>
    </ligand>
    <ligandPart>
        <name>Fe</name>
        <dbReference type="ChEBI" id="CHEBI:18248"/>
    </ligandPart>
</feature>
<sequence>MELLAGALSLAVLPVLVILARWGANRWRYRRVPGPFAPPIIGNLPELRRHGSLHTYMDACRRRYGRVFKAFNKWIDGLVEASPQNGLMIYLGSKMFLFVAEPEGARKVMYKLINHNVGGMLTADRKAEFKANTKGLFAATGDDWRALRAAWQPAFSSSSLEQYARLMDGCALELAASLGRAGEEGRAVDLWREVGKMTMSVVGTCAYGIDFHTMDAPGRASGAEGAQLVQASQRIFEAGLLSGSAWGRPLLLFPDAERVVAWLAARLPDQALVDVTQARKTIVNVSRGLIRSWRTARGGCSPAPSAAPAAAAAKPAPRAPPAAAPAAAADAPGRDQGGKRPGGATGIAPGSFLGLMLEGNGGGRGGFDDDTVIAQSNTFILAGYETTANTLAYTLYAISANPRVQERVLAEIDAFGRDRAPGHADVAGGAFPYLEATLKESMRLFPAALMTHRLVSRPEGFDVQLPGGGSVNVQHGDTIYTASYCYMRDEAYWPAPLEFRPERFLPEGSALAPSLPLDHVFTPFGGGARLCIGYRFAKEEALIALVRLYQRFTFDLEPGVAPLRMVHRLTLSPADGVRARVVARA</sequence>
<dbReference type="InterPro" id="IPR036396">
    <property type="entry name" value="Cyt_P450_sf"/>
</dbReference>
<dbReference type="GO" id="GO:0004497">
    <property type="term" value="F:monooxygenase activity"/>
    <property type="evidence" value="ECO:0007669"/>
    <property type="project" value="UniProtKB-KW"/>
</dbReference>
<dbReference type="Gene3D" id="1.10.630.10">
    <property type="entry name" value="Cytochrome P450"/>
    <property type="match status" value="1"/>
</dbReference>
<keyword evidence="2" id="KW-0503">Monooxygenase</keyword>
<keyword evidence="5" id="KW-1185">Reference proteome</keyword>
<dbReference type="SUPFAM" id="SSF48264">
    <property type="entry name" value="Cytochrome P450"/>
    <property type="match status" value="1"/>
</dbReference>
<dbReference type="PRINTS" id="PR00463">
    <property type="entry name" value="EP450I"/>
</dbReference>
<gene>
    <name evidence="4" type="ORF">Rsub_01749</name>
</gene>
<keyword evidence="1 2" id="KW-0479">Metal-binding</keyword>